<reference evidence="5" key="1">
    <citation type="journal article" date="2020" name="Nature">
        <title>Giant virus diversity and host interactions through global metagenomics.</title>
        <authorList>
            <person name="Schulz F."/>
            <person name="Roux S."/>
            <person name="Paez-Espino D."/>
            <person name="Jungbluth S."/>
            <person name="Walsh D.A."/>
            <person name="Denef V.J."/>
            <person name="McMahon K.D."/>
            <person name="Konstantinidis K.T."/>
            <person name="Eloe-Fadrosh E.A."/>
            <person name="Kyrpides N.C."/>
            <person name="Woyke T."/>
        </authorList>
    </citation>
    <scope>NUCLEOTIDE SEQUENCE</scope>
    <source>
        <strain evidence="5">GVMAG-S-ERX556022-25</strain>
    </source>
</reference>
<keyword evidence="2" id="KW-0732">Signal</keyword>
<evidence type="ECO:0000313" key="5">
    <source>
        <dbReference type="EMBL" id="QHS84813.1"/>
    </source>
</evidence>
<dbReference type="PANTHER" id="PTHR45672:SF3">
    <property type="entry name" value="THIOREDOXIN DOMAIN-CONTAINING PROTEIN 5"/>
    <property type="match status" value="1"/>
</dbReference>
<keyword evidence="3" id="KW-1133">Transmembrane helix</keyword>
<proteinExistence type="inferred from homology"/>
<dbReference type="PROSITE" id="PS51352">
    <property type="entry name" value="THIOREDOXIN_2"/>
    <property type="match status" value="1"/>
</dbReference>
<dbReference type="PANTHER" id="PTHR45672">
    <property type="entry name" value="PROTEIN DISULFIDE-ISOMERASE C17H9.14C-RELATED"/>
    <property type="match status" value="1"/>
</dbReference>
<dbReference type="GO" id="GO:0003756">
    <property type="term" value="F:protein disulfide isomerase activity"/>
    <property type="evidence" value="ECO:0007669"/>
    <property type="project" value="TreeGrafter"/>
</dbReference>
<organism evidence="5">
    <name type="scientific">viral metagenome</name>
    <dbReference type="NCBI Taxonomy" id="1070528"/>
    <lineage>
        <taxon>unclassified sequences</taxon>
        <taxon>metagenomes</taxon>
        <taxon>organismal metagenomes</taxon>
    </lineage>
</organism>
<protein>
    <recommendedName>
        <fullName evidence="4">Thioredoxin domain-containing protein</fullName>
    </recommendedName>
</protein>
<keyword evidence="3" id="KW-0472">Membrane</keyword>
<evidence type="ECO:0000256" key="1">
    <source>
        <dbReference type="ARBA" id="ARBA00006347"/>
    </source>
</evidence>
<dbReference type="GO" id="GO:0005783">
    <property type="term" value="C:endoplasmic reticulum"/>
    <property type="evidence" value="ECO:0007669"/>
    <property type="project" value="TreeGrafter"/>
</dbReference>
<name>A0A6C0AZ87_9ZZZZ</name>
<dbReference type="EMBL" id="MN738814">
    <property type="protein sequence ID" value="QHS84813.1"/>
    <property type="molecule type" value="Genomic_DNA"/>
</dbReference>
<dbReference type="InterPro" id="IPR013766">
    <property type="entry name" value="Thioredoxin_domain"/>
</dbReference>
<dbReference type="Gene3D" id="3.40.30.10">
    <property type="entry name" value="Glutaredoxin"/>
    <property type="match status" value="1"/>
</dbReference>
<feature type="transmembrane region" description="Helical" evidence="3">
    <location>
        <begin position="28"/>
        <end position="47"/>
    </location>
</feature>
<sequence length="171" mass="20017">MPDKSSSFFDFLYKEGNTLFDILRDKKLVIILFIITTIFLGLAIYYYRTIVQPKLNKKYVDNNEFVSLDQTDDSDNIIPKNATLYFFYTNWCPHCKKAQPEWLKLKDTTQGSVKGINIVFKEIDCDKDTNLADKFKVNGYPTIKLVYDNKIYDYDAKPDEDTLIQFLNSVL</sequence>
<evidence type="ECO:0000256" key="2">
    <source>
        <dbReference type="ARBA" id="ARBA00022729"/>
    </source>
</evidence>
<evidence type="ECO:0000259" key="4">
    <source>
        <dbReference type="PROSITE" id="PS51352"/>
    </source>
</evidence>
<evidence type="ECO:0000256" key="3">
    <source>
        <dbReference type="SAM" id="Phobius"/>
    </source>
</evidence>
<keyword evidence="3" id="KW-0812">Transmembrane</keyword>
<dbReference type="Pfam" id="PF00085">
    <property type="entry name" value="Thioredoxin"/>
    <property type="match status" value="1"/>
</dbReference>
<dbReference type="GO" id="GO:0006457">
    <property type="term" value="P:protein folding"/>
    <property type="evidence" value="ECO:0007669"/>
    <property type="project" value="TreeGrafter"/>
</dbReference>
<dbReference type="SUPFAM" id="SSF52833">
    <property type="entry name" value="Thioredoxin-like"/>
    <property type="match status" value="1"/>
</dbReference>
<dbReference type="InterPro" id="IPR036249">
    <property type="entry name" value="Thioredoxin-like_sf"/>
</dbReference>
<comment type="similarity">
    <text evidence="1">Belongs to the protein disulfide isomerase family.</text>
</comment>
<feature type="domain" description="Thioredoxin" evidence="4">
    <location>
        <begin position="46"/>
        <end position="171"/>
    </location>
</feature>
<dbReference type="CDD" id="cd02961">
    <property type="entry name" value="PDI_a_family"/>
    <property type="match status" value="1"/>
</dbReference>
<dbReference type="AlphaFoldDB" id="A0A6C0AZ87"/>
<accession>A0A6C0AZ87</accession>
<dbReference type="InterPro" id="IPR051063">
    <property type="entry name" value="PDI"/>
</dbReference>